<dbReference type="EMBL" id="UYRX01000967">
    <property type="protein sequence ID" value="VDK87415.1"/>
    <property type="molecule type" value="Genomic_DNA"/>
</dbReference>
<sequence>MDPEMGTCEHSNLIYGKTVSISIKLFALEVLSKCMPKPISSSDVIYCQLKYIFHLHVLVLEWYNFEPESLCLKDDMAEWGDGMMYVACHDDSIIVTCMRSEHNA</sequence>
<keyword evidence="2" id="KW-1185">Reference proteome</keyword>
<proteinExistence type="predicted"/>
<dbReference type="Proteomes" id="UP000277928">
    <property type="component" value="Unassembled WGS sequence"/>
</dbReference>
<accession>A0A3P6U0G8</accession>
<organism evidence="1 2">
    <name type="scientific">Litomosoides sigmodontis</name>
    <name type="common">Filarial nematode worm</name>
    <dbReference type="NCBI Taxonomy" id="42156"/>
    <lineage>
        <taxon>Eukaryota</taxon>
        <taxon>Metazoa</taxon>
        <taxon>Ecdysozoa</taxon>
        <taxon>Nematoda</taxon>
        <taxon>Chromadorea</taxon>
        <taxon>Rhabditida</taxon>
        <taxon>Spirurina</taxon>
        <taxon>Spiruromorpha</taxon>
        <taxon>Filarioidea</taxon>
        <taxon>Onchocercidae</taxon>
        <taxon>Litomosoides</taxon>
    </lineage>
</organism>
<evidence type="ECO:0000313" key="1">
    <source>
        <dbReference type="EMBL" id="VDK87415.1"/>
    </source>
</evidence>
<name>A0A3P6U0G8_LITSI</name>
<reference evidence="1 2" key="1">
    <citation type="submission" date="2018-08" db="EMBL/GenBank/DDBJ databases">
        <authorList>
            <person name="Laetsch R D."/>
            <person name="Stevens L."/>
            <person name="Kumar S."/>
            <person name="Blaxter L. M."/>
        </authorList>
    </citation>
    <scope>NUCLEOTIDE SEQUENCE [LARGE SCALE GENOMIC DNA]</scope>
</reference>
<dbReference type="AlphaFoldDB" id="A0A3P6U0G8"/>
<evidence type="ECO:0000313" key="2">
    <source>
        <dbReference type="Proteomes" id="UP000277928"/>
    </source>
</evidence>
<gene>
    <name evidence="1" type="ORF">NLS_LOCUS8146</name>
</gene>
<protein>
    <submittedName>
        <fullName evidence="1">Uncharacterized protein</fullName>
    </submittedName>
</protein>